<evidence type="ECO:0000259" key="3">
    <source>
        <dbReference type="PROSITE" id="PS51164"/>
    </source>
</evidence>
<dbReference type="Proteomes" id="UP001215598">
    <property type="component" value="Unassembled WGS sequence"/>
</dbReference>
<keyword evidence="1 2" id="KW-0732">Signal</keyword>
<keyword evidence="5" id="KW-1185">Reference proteome</keyword>
<dbReference type="SUPFAM" id="SSF52266">
    <property type="entry name" value="SGNH hydrolase"/>
    <property type="match status" value="1"/>
</dbReference>
<dbReference type="Pfam" id="PF00657">
    <property type="entry name" value="Lipase_GDSL"/>
    <property type="match status" value="1"/>
</dbReference>
<feature type="signal peptide" evidence="2">
    <location>
        <begin position="1"/>
        <end position="20"/>
    </location>
</feature>
<dbReference type="GO" id="GO:0005975">
    <property type="term" value="P:carbohydrate metabolic process"/>
    <property type="evidence" value="ECO:0007669"/>
    <property type="project" value="InterPro"/>
</dbReference>
<sequence length="389" mass="41248">MSSLLRLLPIIAFVVSGVGAQSPVWGQCGGLSWTGQTTCVAGSVCTFSSAYYSQCLPGTATTPPATTTTVSSPPPPSKAVTYWFPFGDSYTTTGFVPNSTLPTVGNPLGNPPFPGFTGGGGENFVGFDTVTFNKSTILTYNYAYGGATINGTLVAPFEPTVLSLIDQVNEFLAGAGKKPATSPWTSANSLFTIWIGINDLGNSFSNSGDRSAFSDLLLTEYFAQVQKLVGYLQACERCTDLRSFVYPVVGVFTLGLLFASLKIVANSAVGARNFLFINVPPMERSPLMIAAQNAAGLALLKSVILTYNSKLAAKVASFKANNTGVTTWLWDANTEFNTILNNPTQFGFVDAVSFGNTGDFWGNNYHPSSPAHQIFAQQISALMAGTSWF</sequence>
<gene>
    <name evidence="4" type="ORF">B0H16DRAFT_1886463</name>
</gene>
<dbReference type="PANTHER" id="PTHR45642:SF139">
    <property type="entry name" value="SGNH HYDROLASE-TYPE ESTERASE DOMAIN-CONTAINING PROTEIN"/>
    <property type="match status" value="1"/>
</dbReference>
<evidence type="ECO:0000313" key="4">
    <source>
        <dbReference type="EMBL" id="KAJ7755245.1"/>
    </source>
</evidence>
<feature type="domain" description="CBM1" evidence="3">
    <location>
        <begin position="20"/>
        <end position="56"/>
    </location>
</feature>
<dbReference type="InterPro" id="IPR050592">
    <property type="entry name" value="GDSL_lipolytic_enzyme"/>
</dbReference>
<dbReference type="GO" id="GO:0030248">
    <property type="term" value="F:cellulose binding"/>
    <property type="evidence" value="ECO:0007669"/>
    <property type="project" value="InterPro"/>
</dbReference>
<evidence type="ECO:0000256" key="1">
    <source>
        <dbReference type="ARBA" id="ARBA00022729"/>
    </source>
</evidence>
<dbReference type="AlphaFoldDB" id="A0AAD7J1U7"/>
<dbReference type="SUPFAM" id="SSF57180">
    <property type="entry name" value="Cellulose-binding domain"/>
    <property type="match status" value="1"/>
</dbReference>
<evidence type="ECO:0000256" key="2">
    <source>
        <dbReference type="SAM" id="SignalP"/>
    </source>
</evidence>
<dbReference type="GO" id="GO:0005576">
    <property type="term" value="C:extracellular region"/>
    <property type="evidence" value="ECO:0007669"/>
    <property type="project" value="InterPro"/>
</dbReference>
<dbReference type="CDD" id="cd01846">
    <property type="entry name" value="fatty_acyltransferase_like"/>
    <property type="match status" value="1"/>
</dbReference>
<protein>
    <recommendedName>
        <fullName evidence="3">CBM1 domain-containing protein</fullName>
    </recommendedName>
</protein>
<dbReference type="Pfam" id="PF00734">
    <property type="entry name" value="CBM_1"/>
    <property type="match status" value="1"/>
</dbReference>
<name>A0AAD7J1U7_9AGAR</name>
<dbReference type="PROSITE" id="PS00562">
    <property type="entry name" value="CBM1_1"/>
    <property type="match status" value="1"/>
</dbReference>
<dbReference type="PANTHER" id="PTHR45642">
    <property type="entry name" value="GDSL ESTERASE/LIPASE EXL3"/>
    <property type="match status" value="1"/>
</dbReference>
<dbReference type="InterPro" id="IPR001087">
    <property type="entry name" value="GDSL"/>
</dbReference>
<proteinExistence type="predicted"/>
<dbReference type="PROSITE" id="PS51164">
    <property type="entry name" value="CBM1_2"/>
    <property type="match status" value="1"/>
</dbReference>
<dbReference type="EMBL" id="JARKIB010000050">
    <property type="protein sequence ID" value="KAJ7755245.1"/>
    <property type="molecule type" value="Genomic_DNA"/>
</dbReference>
<reference evidence="4" key="1">
    <citation type="submission" date="2023-03" db="EMBL/GenBank/DDBJ databases">
        <title>Massive genome expansion in bonnet fungi (Mycena s.s.) driven by repeated elements and novel gene families across ecological guilds.</title>
        <authorList>
            <consortium name="Lawrence Berkeley National Laboratory"/>
            <person name="Harder C.B."/>
            <person name="Miyauchi S."/>
            <person name="Viragh M."/>
            <person name="Kuo A."/>
            <person name="Thoen E."/>
            <person name="Andreopoulos B."/>
            <person name="Lu D."/>
            <person name="Skrede I."/>
            <person name="Drula E."/>
            <person name="Henrissat B."/>
            <person name="Morin E."/>
            <person name="Kohler A."/>
            <person name="Barry K."/>
            <person name="LaButti K."/>
            <person name="Morin E."/>
            <person name="Salamov A."/>
            <person name="Lipzen A."/>
            <person name="Mereny Z."/>
            <person name="Hegedus B."/>
            <person name="Baldrian P."/>
            <person name="Stursova M."/>
            <person name="Weitz H."/>
            <person name="Taylor A."/>
            <person name="Grigoriev I.V."/>
            <person name="Nagy L.G."/>
            <person name="Martin F."/>
            <person name="Kauserud H."/>
        </authorList>
    </citation>
    <scope>NUCLEOTIDE SEQUENCE</scope>
    <source>
        <strain evidence="4">CBHHK182m</strain>
    </source>
</reference>
<evidence type="ECO:0000313" key="5">
    <source>
        <dbReference type="Proteomes" id="UP001215598"/>
    </source>
</evidence>
<dbReference type="SMART" id="SM00236">
    <property type="entry name" value="fCBD"/>
    <property type="match status" value="1"/>
</dbReference>
<dbReference type="InterPro" id="IPR036514">
    <property type="entry name" value="SGNH_hydro_sf"/>
</dbReference>
<accession>A0AAD7J1U7</accession>
<dbReference type="GO" id="GO:0016788">
    <property type="term" value="F:hydrolase activity, acting on ester bonds"/>
    <property type="evidence" value="ECO:0007669"/>
    <property type="project" value="InterPro"/>
</dbReference>
<feature type="chain" id="PRO_5042012675" description="CBM1 domain-containing protein" evidence="2">
    <location>
        <begin position="21"/>
        <end position="389"/>
    </location>
</feature>
<organism evidence="4 5">
    <name type="scientific">Mycena metata</name>
    <dbReference type="NCBI Taxonomy" id="1033252"/>
    <lineage>
        <taxon>Eukaryota</taxon>
        <taxon>Fungi</taxon>
        <taxon>Dikarya</taxon>
        <taxon>Basidiomycota</taxon>
        <taxon>Agaricomycotina</taxon>
        <taxon>Agaricomycetes</taxon>
        <taxon>Agaricomycetidae</taxon>
        <taxon>Agaricales</taxon>
        <taxon>Marasmiineae</taxon>
        <taxon>Mycenaceae</taxon>
        <taxon>Mycena</taxon>
    </lineage>
</organism>
<dbReference type="Gene3D" id="3.40.50.1110">
    <property type="entry name" value="SGNH hydrolase"/>
    <property type="match status" value="1"/>
</dbReference>
<comment type="caution">
    <text evidence="4">The sequence shown here is derived from an EMBL/GenBank/DDBJ whole genome shotgun (WGS) entry which is preliminary data.</text>
</comment>
<dbReference type="InterPro" id="IPR035971">
    <property type="entry name" value="CBD_sf"/>
</dbReference>
<dbReference type="InterPro" id="IPR000254">
    <property type="entry name" value="CBD"/>
</dbReference>